<dbReference type="EMBL" id="BARU01030585">
    <property type="protein sequence ID" value="GAH64916.1"/>
    <property type="molecule type" value="Genomic_DNA"/>
</dbReference>
<dbReference type="InterPro" id="IPR029058">
    <property type="entry name" value="AB_hydrolase_fold"/>
</dbReference>
<feature type="non-terminal residue" evidence="4">
    <location>
        <position position="209"/>
    </location>
</feature>
<evidence type="ECO:0000256" key="2">
    <source>
        <dbReference type="ARBA" id="ARBA00022801"/>
    </source>
</evidence>
<dbReference type="AlphaFoldDB" id="X1H410"/>
<feature type="domain" description="Carboxylesterase type B" evidence="3">
    <location>
        <begin position="5"/>
        <end position="209"/>
    </location>
</feature>
<name>X1H410_9ZZZZ</name>
<dbReference type="GO" id="GO:0016787">
    <property type="term" value="F:hydrolase activity"/>
    <property type="evidence" value="ECO:0007669"/>
    <property type="project" value="UniProtKB-KW"/>
</dbReference>
<comment type="caution">
    <text evidence="4">The sequence shown here is derived from an EMBL/GenBank/DDBJ whole genome shotgun (WGS) entry which is preliminary data.</text>
</comment>
<gene>
    <name evidence="4" type="ORF">S03H2_48507</name>
</gene>
<dbReference type="SUPFAM" id="SSF53474">
    <property type="entry name" value="alpha/beta-Hydrolases"/>
    <property type="match status" value="1"/>
</dbReference>
<keyword evidence="2" id="KW-0378">Hydrolase</keyword>
<reference evidence="4" key="1">
    <citation type="journal article" date="2014" name="Front. Microbiol.">
        <title>High frequency of phylogenetically diverse reductive dehalogenase-homologous genes in deep subseafloor sedimentary metagenomes.</title>
        <authorList>
            <person name="Kawai M."/>
            <person name="Futagami T."/>
            <person name="Toyoda A."/>
            <person name="Takaki Y."/>
            <person name="Nishi S."/>
            <person name="Hori S."/>
            <person name="Arai W."/>
            <person name="Tsubouchi T."/>
            <person name="Morono Y."/>
            <person name="Uchiyama I."/>
            <person name="Ito T."/>
            <person name="Fujiyama A."/>
            <person name="Inagaki F."/>
            <person name="Takami H."/>
        </authorList>
    </citation>
    <scope>NUCLEOTIDE SEQUENCE</scope>
    <source>
        <strain evidence="4">Expedition CK06-06</strain>
    </source>
</reference>
<evidence type="ECO:0000313" key="4">
    <source>
        <dbReference type="EMBL" id="GAH64916.1"/>
    </source>
</evidence>
<organism evidence="4">
    <name type="scientific">marine sediment metagenome</name>
    <dbReference type="NCBI Taxonomy" id="412755"/>
    <lineage>
        <taxon>unclassified sequences</taxon>
        <taxon>metagenomes</taxon>
        <taxon>ecological metagenomes</taxon>
    </lineage>
</organism>
<proteinExistence type="inferred from homology"/>
<dbReference type="PROSITE" id="PS00122">
    <property type="entry name" value="CARBOXYLESTERASE_B_1"/>
    <property type="match status" value="1"/>
</dbReference>
<dbReference type="InterPro" id="IPR002018">
    <property type="entry name" value="CarbesteraseB"/>
</dbReference>
<dbReference type="PROSITE" id="PS00941">
    <property type="entry name" value="CARBOXYLESTERASE_B_2"/>
    <property type="match status" value="1"/>
</dbReference>
<dbReference type="InterPro" id="IPR050309">
    <property type="entry name" value="Type-B_Carboxylest/Lipase"/>
</dbReference>
<dbReference type="Pfam" id="PF00135">
    <property type="entry name" value="COesterase"/>
    <property type="match status" value="1"/>
</dbReference>
<protein>
    <recommendedName>
        <fullName evidence="3">Carboxylesterase type B domain-containing protein</fullName>
    </recommendedName>
</protein>
<dbReference type="InterPro" id="IPR019826">
    <property type="entry name" value="Carboxylesterase_B_AS"/>
</dbReference>
<sequence>MKKTGIVESTTGKLRGYSENGLHIFKGIPYAQPPIDDLRFRDTVEKEAWEGVLEATEFGCIPPQPYIPESSIKDHPQSEDCLTLNIWTPGCDNENRPVMFWIHGGAFYYGGAPSPRYNGEFLSHRGDICVITINYRLGALGNLYVPDKVSNLGFMDQVAALKWVYDNIANFGGDPHNITIFGESAGSTSVCTLLSMPAAKPFIRRAICQ</sequence>
<evidence type="ECO:0000256" key="1">
    <source>
        <dbReference type="ARBA" id="ARBA00005964"/>
    </source>
</evidence>
<evidence type="ECO:0000259" key="3">
    <source>
        <dbReference type="Pfam" id="PF00135"/>
    </source>
</evidence>
<dbReference type="InterPro" id="IPR019819">
    <property type="entry name" value="Carboxylesterase_B_CS"/>
</dbReference>
<accession>X1H410</accession>
<dbReference type="Gene3D" id="3.40.50.1820">
    <property type="entry name" value="alpha/beta hydrolase"/>
    <property type="match status" value="1"/>
</dbReference>
<comment type="similarity">
    <text evidence="1">Belongs to the type-B carboxylesterase/lipase family.</text>
</comment>
<dbReference type="PANTHER" id="PTHR11559">
    <property type="entry name" value="CARBOXYLESTERASE"/>
    <property type="match status" value="1"/>
</dbReference>